<reference evidence="10 11" key="1">
    <citation type="submission" date="2015-12" db="EMBL/GenBank/DDBJ databases">
        <title>Draft Genome Sequence of Olsenella scatoligenes SK9K4T; a Producer of 3-Methylindole- (skatole) and 4-Methylphenol- (p-cresol) Isolated from Pig Feces.</title>
        <authorList>
            <person name="Li X."/>
            <person name="Borg B."/>
            <person name="Canibe N."/>
        </authorList>
    </citation>
    <scope>NUCLEOTIDE SEQUENCE [LARGE SCALE GENOMIC DNA]</scope>
    <source>
        <strain evidence="10 11">SK9K4</strain>
    </source>
</reference>
<dbReference type="EMBL" id="LOJF01000001">
    <property type="protein sequence ID" value="KUH59243.1"/>
    <property type="molecule type" value="Genomic_DNA"/>
</dbReference>
<comment type="caution">
    <text evidence="10">The sequence shown here is derived from an EMBL/GenBank/DDBJ whole genome shotgun (WGS) entry which is preliminary data.</text>
</comment>
<gene>
    <name evidence="10" type="ORF">AUL39_02615</name>
</gene>
<keyword evidence="5" id="KW-0812">Transmembrane</keyword>
<name>A0A100YX05_TRASO</name>
<evidence type="ECO:0000256" key="1">
    <source>
        <dbReference type="ARBA" id="ARBA00004162"/>
    </source>
</evidence>
<comment type="similarity">
    <text evidence="2">Belongs to the YajC family.</text>
</comment>
<sequence>MDFWQNVLAACAALLILIAIMGVVYAIYSAVKANKQKAYFAELHANLKVGQRVAFAGGLFGRVVRVGEETCDVEVKSGAVVEVSRFAIQEISKK</sequence>
<organism evidence="10 11">
    <name type="scientific">Tractidigestivibacter scatoligenes</name>
    <name type="common">Olsenella scatoligenes</name>
    <dbReference type="NCBI Taxonomy" id="1299998"/>
    <lineage>
        <taxon>Bacteria</taxon>
        <taxon>Bacillati</taxon>
        <taxon>Actinomycetota</taxon>
        <taxon>Coriobacteriia</taxon>
        <taxon>Coriobacteriales</taxon>
        <taxon>Atopobiaceae</taxon>
        <taxon>Tractidigestivibacter</taxon>
    </lineage>
</organism>
<dbReference type="PANTHER" id="PTHR33909:SF1">
    <property type="entry name" value="SEC TRANSLOCON ACCESSORY COMPLEX SUBUNIT YAJC"/>
    <property type="match status" value="1"/>
</dbReference>
<comment type="subcellular location">
    <subcellularLocation>
        <location evidence="1">Cell membrane</location>
        <topology evidence="1">Single-pass membrane protein</topology>
    </subcellularLocation>
</comment>
<keyword evidence="4" id="KW-1003">Cell membrane</keyword>
<protein>
    <submittedName>
        <fullName evidence="10">Preprotein translocase subunit YajC</fullName>
    </submittedName>
</protein>
<dbReference type="Proteomes" id="UP000054078">
    <property type="component" value="Unassembled WGS sequence"/>
</dbReference>
<dbReference type="PANTHER" id="PTHR33909">
    <property type="entry name" value="SEC TRANSLOCON ACCESSORY COMPLEX SUBUNIT YAJC"/>
    <property type="match status" value="1"/>
</dbReference>
<keyword evidence="6" id="KW-0653">Protein transport</keyword>
<dbReference type="RefSeq" id="WP_059053334.1">
    <property type="nucleotide sequence ID" value="NZ_LOJF01000001.1"/>
</dbReference>
<evidence type="ECO:0000256" key="8">
    <source>
        <dbReference type="ARBA" id="ARBA00023010"/>
    </source>
</evidence>
<dbReference type="STRING" id="1299998.AUL39_02615"/>
<accession>A0A100YX05</accession>
<dbReference type="GO" id="GO:0005886">
    <property type="term" value="C:plasma membrane"/>
    <property type="evidence" value="ECO:0007669"/>
    <property type="project" value="UniProtKB-SubCell"/>
</dbReference>
<keyword evidence="3" id="KW-0813">Transport</keyword>
<keyword evidence="11" id="KW-1185">Reference proteome</keyword>
<dbReference type="NCBIfam" id="TIGR00739">
    <property type="entry name" value="yajC"/>
    <property type="match status" value="1"/>
</dbReference>
<dbReference type="OrthoDB" id="2200043at2"/>
<dbReference type="SMART" id="SM01323">
    <property type="entry name" value="YajC"/>
    <property type="match status" value="1"/>
</dbReference>
<evidence type="ECO:0000256" key="3">
    <source>
        <dbReference type="ARBA" id="ARBA00022448"/>
    </source>
</evidence>
<evidence type="ECO:0000256" key="7">
    <source>
        <dbReference type="ARBA" id="ARBA00022989"/>
    </source>
</evidence>
<evidence type="ECO:0000256" key="2">
    <source>
        <dbReference type="ARBA" id="ARBA00006742"/>
    </source>
</evidence>
<dbReference type="Pfam" id="PF02699">
    <property type="entry name" value="YajC"/>
    <property type="match status" value="1"/>
</dbReference>
<evidence type="ECO:0000256" key="5">
    <source>
        <dbReference type="ARBA" id="ARBA00022692"/>
    </source>
</evidence>
<evidence type="ECO:0000313" key="11">
    <source>
        <dbReference type="Proteomes" id="UP000054078"/>
    </source>
</evidence>
<dbReference type="InterPro" id="IPR003849">
    <property type="entry name" value="Preprotein_translocase_YajC"/>
</dbReference>
<keyword evidence="7" id="KW-1133">Transmembrane helix</keyword>
<evidence type="ECO:0000313" key="10">
    <source>
        <dbReference type="EMBL" id="KUH59243.1"/>
    </source>
</evidence>
<evidence type="ECO:0000256" key="6">
    <source>
        <dbReference type="ARBA" id="ARBA00022927"/>
    </source>
</evidence>
<dbReference type="AlphaFoldDB" id="A0A100YX05"/>
<evidence type="ECO:0000256" key="9">
    <source>
        <dbReference type="ARBA" id="ARBA00023136"/>
    </source>
</evidence>
<dbReference type="GO" id="GO:0015031">
    <property type="term" value="P:protein transport"/>
    <property type="evidence" value="ECO:0007669"/>
    <property type="project" value="UniProtKB-KW"/>
</dbReference>
<proteinExistence type="inferred from homology"/>
<keyword evidence="9" id="KW-0472">Membrane</keyword>
<keyword evidence="8" id="KW-0811">Translocation</keyword>
<evidence type="ECO:0000256" key="4">
    <source>
        <dbReference type="ARBA" id="ARBA00022475"/>
    </source>
</evidence>